<sequence length="163" mass="17899">MTWENTVTGEDEEDTTTATGFFGGETLPSGDNTIQQNETTETVTYSAFTDTNTTQYIQLDNVTEMSQSRTAGFEAFKGKSNSTVILILVSLMICVLLVTVHLFVMKLKKAHEAWKKENENSDQTLESNKSRSNNEDAPGQARNGQAATNQNGSGIKYNNQVSV</sequence>
<dbReference type="PANTHER" id="PTHR47118:SF1">
    <property type="entry name" value="CYTOTOXIC AND REGULATORY T-CELL MOLECULE"/>
    <property type="match status" value="1"/>
</dbReference>
<evidence type="ECO:0000256" key="1">
    <source>
        <dbReference type="SAM" id="MobiDB-lite"/>
    </source>
</evidence>
<proteinExistence type="predicted"/>
<feature type="transmembrane region" description="Helical" evidence="2">
    <location>
        <begin position="84"/>
        <end position="105"/>
    </location>
</feature>
<keyword evidence="2" id="KW-0472">Membrane</keyword>
<name>A0ABN9FNC5_9NEOB</name>
<evidence type="ECO:0000313" key="4">
    <source>
        <dbReference type="Proteomes" id="UP001162483"/>
    </source>
</evidence>
<evidence type="ECO:0000313" key="3">
    <source>
        <dbReference type="EMBL" id="CAI9596913.1"/>
    </source>
</evidence>
<keyword evidence="2" id="KW-1133">Transmembrane helix</keyword>
<feature type="compositionally biased region" description="Polar residues" evidence="1">
    <location>
        <begin position="142"/>
        <end position="163"/>
    </location>
</feature>
<dbReference type="EMBL" id="CATNWA010016987">
    <property type="protein sequence ID" value="CAI9596913.1"/>
    <property type="molecule type" value="Genomic_DNA"/>
</dbReference>
<comment type="caution">
    <text evidence="3">The sequence shown here is derived from an EMBL/GenBank/DDBJ whole genome shotgun (WGS) entry which is preliminary data.</text>
</comment>
<keyword evidence="4" id="KW-1185">Reference proteome</keyword>
<keyword evidence="2" id="KW-0812">Transmembrane</keyword>
<dbReference type="Proteomes" id="UP001162483">
    <property type="component" value="Unassembled WGS sequence"/>
</dbReference>
<gene>
    <name evidence="3" type="ORF">SPARVUS_LOCUS12148830</name>
</gene>
<dbReference type="PANTHER" id="PTHR47118">
    <property type="entry name" value="CYTOTOXIC AND REGULATORY T-CELL MOLECULE"/>
    <property type="match status" value="1"/>
</dbReference>
<reference evidence="3" key="1">
    <citation type="submission" date="2023-05" db="EMBL/GenBank/DDBJ databases">
        <authorList>
            <person name="Stuckert A."/>
        </authorList>
    </citation>
    <scope>NUCLEOTIDE SEQUENCE</scope>
</reference>
<accession>A0ABN9FNC5</accession>
<dbReference type="InterPro" id="IPR053096">
    <property type="entry name" value="CRTAM"/>
</dbReference>
<evidence type="ECO:0000256" key="2">
    <source>
        <dbReference type="SAM" id="Phobius"/>
    </source>
</evidence>
<evidence type="ECO:0008006" key="5">
    <source>
        <dbReference type="Google" id="ProtNLM"/>
    </source>
</evidence>
<protein>
    <recommendedName>
        <fullName evidence="5">Cytotoxic and regulatory T-cell molecule</fullName>
    </recommendedName>
</protein>
<feature type="region of interest" description="Disordered" evidence="1">
    <location>
        <begin position="113"/>
        <end position="163"/>
    </location>
</feature>
<organism evidence="3 4">
    <name type="scientific">Staurois parvus</name>
    <dbReference type="NCBI Taxonomy" id="386267"/>
    <lineage>
        <taxon>Eukaryota</taxon>
        <taxon>Metazoa</taxon>
        <taxon>Chordata</taxon>
        <taxon>Craniata</taxon>
        <taxon>Vertebrata</taxon>
        <taxon>Euteleostomi</taxon>
        <taxon>Amphibia</taxon>
        <taxon>Batrachia</taxon>
        <taxon>Anura</taxon>
        <taxon>Neobatrachia</taxon>
        <taxon>Ranoidea</taxon>
        <taxon>Ranidae</taxon>
        <taxon>Staurois</taxon>
    </lineage>
</organism>